<evidence type="ECO:0000256" key="4">
    <source>
        <dbReference type="ARBA" id="ARBA00022842"/>
    </source>
</evidence>
<feature type="binding site" evidence="5">
    <location>
        <position position="67"/>
    </location>
    <ligand>
        <name>Mg(2+)</name>
        <dbReference type="ChEBI" id="CHEBI:18420"/>
        <label>1</label>
        <note>catalytic</note>
    </ligand>
</feature>
<evidence type="ECO:0000313" key="7">
    <source>
        <dbReference type="Proteomes" id="UP000476332"/>
    </source>
</evidence>
<proteinExistence type="inferred from homology"/>
<dbReference type="Proteomes" id="UP000476332">
    <property type="component" value="Unassembled WGS sequence"/>
</dbReference>
<comment type="similarity">
    <text evidence="1">Belongs to the inositol monophosphatase superfamily.</text>
</comment>
<dbReference type="InterPro" id="IPR020550">
    <property type="entry name" value="Inositol_monophosphatase_CS"/>
</dbReference>
<dbReference type="PANTHER" id="PTHR20854">
    <property type="entry name" value="INOSITOL MONOPHOSPHATASE"/>
    <property type="match status" value="1"/>
</dbReference>
<dbReference type="GO" id="GO:0007165">
    <property type="term" value="P:signal transduction"/>
    <property type="evidence" value="ECO:0007669"/>
    <property type="project" value="TreeGrafter"/>
</dbReference>
<evidence type="ECO:0000256" key="1">
    <source>
        <dbReference type="ARBA" id="ARBA00009759"/>
    </source>
</evidence>
<organism evidence="6 7">
    <name type="scientific">Aurantimonas aggregata</name>
    <dbReference type="NCBI Taxonomy" id="2047720"/>
    <lineage>
        <taxon>Bacteria</taxon>
        <taxon>Pseudomonadati</taxon>
        <taxon>Pseudomonadota</taxon>
        <taxon>Alphaproteobacteria</taxon>
        <taxon>Hyphomicrobiales</taxon>
        <taxon>Aurantimonadaceae</taxon>
        <taxon>Aurantimonas</taxon>
    </lineage>
</organism>
<comment type="caution">
    <text evidence="6">The sequence shown here is derived from an EMBL/GenBank/DDBJ whole genome shotgun (WGS) entry which is preliminary data.</text>
</comment>
<sequence length="245" mass="26619">MRYFRQDPKVWWKEGDSPVSEADYAVDALLKQTLLDARPGYGWLSEEMQSADLQDVGSARFFVVDPIDGTRAFLRGEDTWCVSVAVVENGRPVAGVIAATALGEHFEVTADTPTRMNGVVCRASSPGPDDALRLAVPDSMRKRLHEAAGDGVLLEKAVPSLAYRLALVAAGRIDGTLVRPRANDWDIAAADLLIERAGGLLSDRHGAASLYRSRGKRHGLLVASSLSARDRVRRLADVIPDRTET</sequence>
<dbReference type="AlphaFoldDB" id="A0A6L9ME84"/>
<keyword evidence="7" id="KW-1185">Reference proteome</keyword>
<dbReference type="Gene3D" id="3.30.540.10">
    <property type="entry name" value="Fructose-1,6-Bisphosphatase, subunit A, domain 1"/>
    <property type="match status" value="1"/>
</dbReference>
<dbReference type="InterPro" id="IPR000760">
    <property type="entry name" value="Inositol_monophosphatase-like"/>
</dbReference>
<keyword evidence="3" id="KW-0378">Hydrolase</keyword>
<accession>A0A6L9ME84</accession>
<dbReference type="GO" id="GO:0046872">
    <property type="term" value="F:metal ion binding"/>
    <property type="evidence" value="ECO:0007669"/>
    <property type="project" value="UniProtKB-KW"/>
</dbReference>
<feature type="binding site" evidence="5">
    <location>
        <position position="186"/>
    </location>
    <ligand>
        <name>Mg(2+)</name>
        <dbReference type="ChEBI" id="CHEBI:18420"/>
        <label>1</label>
        <note>catalytic</note>
    </ligand>
</feature>
<evidence type="ECO:0000313" key="6">
    <source>
        <dbReference type="EMBL" id="NDV86067.1"/>
    </source>
</evidence>
<dbReference type="GO" id="GO:0006020">
    <property type="term" value="P:inositol metabolic process"/>
    <property type="evidence" value="ECO:0007669"/>
    <property type="project" value="TreeGrafter"/>
</dbReference>
<evidence type="ECO:0000256" key="2">
    <source>
        <dbReference type="ARBA" id="ARBA00022723"/>
    </source>
</evidence>
<evidence type="ECO:0000256" key="3">
    <source>
        <dbReference type="ARBA" id="ARBA00022801"/>
    </source>
</evidence>
<dbReference type="GO" id="GO:0008934">
    <property type="term" value="F:inositol monophosphate 1-phosphatase activity"/>
    <property type="evidence" value="ECO:0007669"/>
    <property type="project" value="TreeGrafter"/>
</dbReference>
<comment type="cofactor">
    <cofactor evidence="5">
        <name>Mg(2+)</name>
        <dbReference type="ChEBI" id="CHEBI:18420"/>
    </cofactor>
</comment>
<evidence type="ECO:0000256" key="5">
    <source>
        <dbReference type="PIRSR" id="PIRSR600760-2"/>
    </source>
</evidence>
<dbReference type="PROSITE" id="PS00629">
    <property type="entry name" value="IMP_1"/>
    <property type="match status" value="1"/>
</dbReference>
<dbReference type="PRINTS" id="PR00377">
    <property type="entry name" value="IMPHPHTASES"/>
</dbReference>
<feature type="binding site" evidence="5">
    <location>
        <position position="65"/>
    </location>
    <ligand>
        <name>Mg(2+)</name>
        <dbReference type="ChEBI" id="CHEBI:18420"/>
        <label>1</label>
        <note>catalytic</note>
    </ligand>
</feature>
<protein>
    <submittedName>
        <fullName evidence="6">3'(2'),5'-bisphosphate nucleotidase CysQ</fullName>
    </submittedName>
</protein>
<feature type="binding site" evidence="5">
    <location>
        <position position="68"/>
    </location>
    <ligand>
        <name>Mg(2+)</name>
        <dbReference type="ChEBI" id="CHEBI:18420"/>
        <label>1</label>
        <note>catalytic</note>
    </ligand>
</feature>
<dbReference type="PROSITE" id="PS00630">
    <property type="entry name" value="IMP_2"/>
    <property type="match status" value="1"/>
</dbReference>
<keyword evidence="4 5" id="KW-0460">Magnesium</keyword>
<reference evidence="6 7" key="1">
    <citation type="submission" date="2020-01" db="EMBL/GenBank/DDBJ databases">
        <title>Genomes of bacteria type strains.</title>
        <authorList>
            <person name="Chen J."/>
            <person name="Zhu S."/>
            <person name="Chen J."/>
        </authorList>
    </citation>
    <scope>NUCLEOTIDE SEQUENCE [LARGE SCALE GENOMIC DNA]</scope>
    <source>
        <strain evidence="6 7">KCTC 52919</strain>
    </source>
</reference>
<dbReference type="CDD" id="cd01638">
    <property type="entry name" value="CysQ"/>
    <property type="match status" value="1"/>
</dbReference>
<dbReference type="SUPFAM" id="SSF56655">
    <property type="entry name" value="Carbohydrate phosphatase"/>
    <property type="match status" value="1"/>
</dbReference>
<dbReference type="Gene3D" id="3.40.190.80">
    <property type="match status" value="1"/>
</dbReference>
<name>A0A6L9ME84_9HYPH</name>
<dbReference type="PANTHER" id="PTHR20854:SF4">
    <property type="entry name" value="INOSITOL-1-MONOPHOSPHATASE-RELATED"/>
    <property type="match status" value="1"/>
</dbReference>
<dbReference type="Pfam" id="PF00459">
    <property type="entry name" value="Inositol_P"/>
    <property type="match status" value="1"/>
</dbReference>
<keyword evidence="2 5" id="KW-0479">Metal-binding</keyword>
<dbReference type="EMBL" id="JAAAMJ010000002">
    <property type="protein sequence ID" value="NDV86067.1"/>
    <property type="molecule type" value="Genomic_DNA"/>
</dbReference>
<feature type="binding site" evidence="5">
    <location>
        <position position="46"/>
    </location>
    <ligand>
        <name>Mg(2+)</name>
        <dbReference type="ChEBI" id="CHEBI:18420"/>
        <label>1</label>
        <note>catalytic</note>
    </ligand>
</feature>
<dbReference type="GO" id="GO:0046854">
    <property type="term" value="P:phosphatidylinositol phosphate biosynthetic process"/>
    <property type="evidence" value="ECO:0007669"/>
    <property type="project" value="InterPro"/>
</dbReference>
<dbReference type="InterPro" id="IPR020583">
    <property type="entry name" value="Inositol_monoP_metal-BS"/>
</dbReference>
<gene>
    <name evidence="6" type="ORF">GTW51_05050</name>
</gene>